<name>A0ABM8R0I8_9BACT</name>
<evidence type="ECO:0000313" key="1">
    <source>
        <dbReference type="EMBL" id="CAE6726076.1"/>
    </source>
</evidence>
<gene>
    <name evidence="1" type="ORF">NSPZN2_100105</name>
</gene>
<dbReference type="RefSeq" id="WP_213041482.1">
    <property type="nucleotide sequence ID" value="NZ_CAJNBJ010000002.1"/>
</dbReference>
<dbReference type="Proteomes" id="UP000675880">
    <property type="component" value="Unassembled WGS sequence"/>
</dbReference>
<sequence>MWSEDKSFVFRISLEAQFPDDYDGPHDERAWLREWETQIKPVLIKNLFDTLRDYPAWKSHVRNRGISPTDEIEVAMVRDFSSAS</sequence>
<evidence type="ECO:0000313" key="2">
    <source>
        <dbReference type="Proteomes" id="UP000675880"/>
    </source>
</evidence>
<proteinExistence type="predicted"/>
<reference evidence="1 2" key="1">
    <citation type="submission" date="2021-02" db="EMBL/GenBank/DDBJ databases">
        <authorList>
            <person name="Han P."/>
        </authorList>
    </citation>
    <scope>NUCLEOTIDE SEQUENCE [LARGE SCALE GENOMIC DNA]</scope>
    <source>
        <strain evidence="1">Candidatus Nitrospira sp. ZN2</strain>
    </source>
</reference>
<accession>A0ABM8R0I8</accession>
<comment type="caution">
    <text evidence="1">The sequence shown here is derived from an EMBL/GenBank/DDBJ whole genome shotgun (WGS) entry which is preliminary data.</text>
</comment>
<organism evidence="1 2">
    <name type="scientific">Nitrospira defluvii</name>
    <dbReference type="NCBI Taxonomy" id="330214"/>
    <lineage>
        <taxon>Bacteria</taxon>
        <taxon>Pseudomonadati</taxon>
        <taxon>Nitrospirota</taxon>
        <taxon>Nitrospiria</taxon>
        <taxon>Nitrospirales</taxon>
        <taxon>Nitrospiraceae</taxon>
        <taxon>Nitrospira</taxon>
    </lineage>
</organism>
<keyword evidence="2" id="KW-1185">Reference proteome</keyword>
<dbReference type="EMBL" id="CAJNBJ010000002">
    <property type="protein sequence ID" value="CAE6726076.1"/>
    <property type="molecule type" value="Genomic_DNA"/>
</dbReference>
<protein>
    <submittedName>
        <fullName evidence="1">Uncharacterized protein</fullName>
    </submittedName>
</protein>